<name>A0A2T3L8J2_9GAMM</name>
<accession>A0A2T3L8J2</accession>
<dbReference type="Proteomes" id="UP000241803">
    <property type="component" value="Unassembled WGS sequence"/>
</dbReference>
<keyword evidence="2" id="KW-1185">Reference proteome</keyword>
<protein>
    <recommendedName>
        <fullName evidence="3">Antirepressor</fullName>
    </recommendedName>
</protein>
<dbReference type="RefSeq" id="WP_107253481.1">
    <property type="nucleotide sequence ID" value="NZ_PYOC01000003.1"/>
</dbReference>
<sequence>MYANQLLDAYKQAKSYVQDKQIAHDLGISKQKMSNIRSGARQLTDNEAIFLAENSNIDVHEALIFLAADKAKTHKAQQIWQDITAKLSSQGFQRLSLGITGFMAFGIGVRQYALCIAW</sequence>
<proteinExistence type="predicted"/>
<evidence type="ECO:0008006" key="3">
    <source>
        <dbReference type="Google" id="ProtNLM"/>
    </source>
</evidence>
<dbReference type="EMBL" id="PYOC01000003">
    <property type="protein sequence ID" value="PSV47291.1"/>
    <property type="molecule type" value="Genomic_DNA"/>
</dbReference>
<comment type="caution">
    <text evidence="1">The sequence shown here is derived from an EMBL/GenBank/DDBJ whole genome shotgun (WGS) entry which is preliminary data.</text>
</comment>
<gene>
    <name evidence="1" type="ORF">C9J47_10440</name>
</gene>
<organism evidence="1 2">
    <name type="scientific">Photobacterium indicum</name>
    <dbReference type="NCBI Taxonomy" id="81447"/>
    <lineage>
        <taxon>Bacteria</taxon>
        <taxon>Pseudomonadati</taxon>
        <taxon>Pseudomonadota</taxon>
        <taxon>Gammaproteobacteria</taxon>
        <taxon>Vibrionales</taxon>
        <taxon>Vibrionaceae</taxon>
        <taxon>Photobacterium</taxon>
    </lineage>
</organism>
<evidence type="ECO:0000313" key="2">
    <source>
        <dbReference type="Proteomes" id="UP000241803"/>
    </source>
</evidence>
<dbReference type="AlphaFoldDB" id="A0A2T3L8J2"/>
<dbReference type="Pfam" id="PF12472">
    <property type="entry name" value="DUF3693"/>
    <property type="match status" value="1"/>
</dbReference>
<evidence type="ECO:0000313" key="1">
    <source>
        <dbReference type="EMBL" id="PSV47291.1"/>
    </source>
</evidence>
<dbReference type="InterPro" id="IPR021096">
    <property type="entry name" value="Vibrio_phage_VSK_Orf152"/>
</dbReference>
<reference evidence="1 2" key="1">
    <citation type="submission" date="2018-03" db="EMBL/GenBank/DDBJ databases">
        <title>Whole genome sequencing of Histamine producing bacteria.</title>
        <authorList>
            <person name="Butler K."/>
        </authorList>
    </citation>
    <scope>NUCLEOTIDE SEQUENCE [LARGE SCALE GENOMIC DNA]</scope>
    <source>
        <strain evidence="1 2">ATCC 19614</strain>
    </source>
</reference>